<dbReference type="Proteomes" id="UP000002204">
    <property type="component" value="Chromosome"/>
</dbReference>
<gene>
    <name evidence="1" type="ordered locus">RER_12230</name>
</gene>
<dbReference type="KEGG" id="rer:RER_12230"/>
<sequence length="121" mass="13535">MEQTEDCYLWTMSTRYHVTSALNRASIQRYGLDWRRMGSARGIAGSLRAEQEGCFLASDEGERDWFVRMNNTGGAVDVWEVDGIDAASLVQSPEGHYYFPGVIAAAELRLAQQDLPPVHLP</sequence>
<accession>C0ZSV8</accession>
<protein>
    <submittedName>
        <fullName evidence="1">Uncharacterized protein</fullName>
    </submittedName>
</protein>
<dbReference type="AlphaFoldDB" id="C0ZSV8"/>
<evidence type="ECO:0000313" key="2">
    <source>
        <dbReference type="Proteomes" id="UP000002204"/>
    </source>
</evidence>
<dbReference type="eggNOG" id="ENOG50336B1">
    <property type="taxonomic scope" value="Bacteria"/>
</dbReference>
<dbReference type="EMBL" id="AP008957">
    <property type="protein sequence ID" value="BAH31931.1"/>
    <property type="molecule type" value="Genomic_DNA"/>
</dbReference>
<reference evidence="2" key="1">
    <citation type="submission" date="2005-03" db="EMBL/GenBank/DDBJ databases">
        <title>Comparison of the complete genome sequences of Rhodococcus erythropolis PR4 and Rhodococcus opacus B4.</title>
        <authorList>
            <person name="Takarada H."/>
            <person name="Sekine M."/>
            <person name="Hosoyama A."/>
            <person name="Yamada R."/>
            <person name="Fujisawa T."/>
            <person name="Omata S."/>
            <person name="Shimizu A."/>
            <person name="Tsukatani N."/>
            <person name="Tanikawa S."/>
            <person name="Fujita N."/>
            <person name="Harayama S."/>
        </authorList>
    </citation>
    <scope>NUCLEOTIDE SEQUENCE [LARGE SCALE GENOMIC DNA]</scope>
    <source>
        <strain evidence="2">PR4 / NBRC 100887</strain>
    </source>
</reference>
<proteinExistence type="predicted"/>
<evidence type="ECO:0000313" key="1">
    <source>
        <dbReference type="EMBL" id="BAH31931.1"/>
    </source>
</evidence>
<organism evidence="1 2">
    <name type="scientific">Rhodococcus erythropolis (strain PR4 / NBRC 100887)</name>
    <dbReference type="NCBI Taxonomy" id="234621"/>
    <lineage>
        <taxon>Bacteria</taxon>
        <taxon>Bacillati</taxon>
        <taxon>Actinomycetota</taxon>
        <taxon>Actinomycetes</taxon>
        <taxon>Mycobacteriales</taxon>
        <taxon>Nocardiaceae</taxon>
        <taxon>Rhodococcus</taxon>
        <taxon>Rhodococcus erythropolis group</taxon>
    </lineage>
</organism>
<reference evidence="1 2" key="2">
    <citation type="journal article" date="2006" name="Environ. Microbiol.">
        <title>Sequence analysis of three plasmids harboured in Rhodococcus erythropolis strain PR4.</title>
        <authorList>
            <person name="Sekine M."/>
            <person name="Tanikawa S."/>
            <person name="Omata S."/>
            <person name="Saito M."/>
            <person name="Fujisawa T."/>
            <person name="Tsukatani N."/>
            <person name="Tajima T."/>
            <person name="Sekigawa T."/>
            <person name="Kosugi H."/>
            <person name="Matsuo Y."/>
            <person name="Nishiko R."/>
            <person name="Imamura K."/>
            <person name="Ito M."/>
            <person name="Narita H."/>
            <person name="Tago S."/>
            <person name="Fujita N."/>
            <person name="Harayama S."/>
        </authorList>
    </citation>
    <scope>NUCLEOTIDE SEQUENCE [LARGE SCALE GENOMIC DNA]</scope>
    <source>
        <strain evidence="2">PR4 / NBRC 100887</strain>
    </source>
</reference>
<name>C0ZSV8_RHOE4</name>
<dbReference type="HOGENOM" id="CLU_174043_0_0_11"/>